<proteinExistence type="predicted"/>
<comment type="caution">
    <text evidence="1">The sequence shown here is derived from an EMBL/GenBank/DDBJ whole genome shotgun (WGS) entry which is preliminary data.</text>
</comment>
<dbReference type="AlphaFoldDB" id="A0A0G0YVI5"/>
<reference evidence="1 2" key="1">
    <citation type="journal article" date="2015" name="Nature">
        <title>rRNA introns, odd ribosomes, and small enigmatic genomes across a large radiation of phyla.</title>
        <authorList>
            <person name="Brown C.T."/>
            <person name="Hug L.A."/>
            <person name="Thomas B.C."/>
            <person name="Sharon I."/>
            <person name="Castelle C.J."/>
            <person name="Singh A."/>
            <person name="Wilkins M.J."/>
            <person name="Williams K.H."/>
            <person name="Banfield J.F."/>
        </authorList>
    </citation>
    <scope>NUCLEOTIDE SEQUENCE [LARGE SCALE GENOMIC DNA]</scope>
</reference>
<sequence length="80" mass="9155">MELVDIDALVGRLKKGDVTFIFDHSDETAEDDLKKLSQYKNCIIYPPMAYFTSEALERKPEIFIENIENFLNGSPSNIVN</sequence>
<name>A0A0G0YVI5_9BACT</name>
<dbReference type="EMBL" id="LCBN01000020">
    <property type="protein sequence ID" value="KKS13696.1"/>
    <property type="molecule type" value="Genomic_DNA"/>
</dbReference>
<dbReference type="Proteomes" id="UP000034753">
    <property type="component" value="Unassembled WGS sequence"/>
</dbReference>
<evidence type="ECO:0000313" key="1">
    <source>
        <dbReference type="EMBL" id="KKS13696.1"/>
    </source>
</evidence>
<dbReference type="Gene3D" id="3.40.50.720">
    <property type="entry name" value="NAD(P)-binding Rossmann-like Domain"/>
    <property type="match status" value="2"/>
</dbReference>
<organism evidence="1 2">
    <name type="scientific">Candidatus Daviesbacteria bacterium GW2011_GWB1_41_5</name>
    <dbReference type="NCBI Taxonomy" id="1618429"/>
    <lineage>
        <taxon>Bacteria</taxon>
        <taxon>Candidatus Daviesiibacteriota</taxon>
    </lineage>
</organism>
<protein>
    <submittedName>
        <fullName evidence="1">Uncharacterized protein</fullName>
    </submittedName>
</protein>
<gene>
    <name evidence="1" type="ORF">UU67_C0020G0017</name>
</gene>
<accession>A0A0G0YVI5</accession>
<evidence type="ECO:0000313" key="2">
    <source>
        <dbReference type="Proteomes" id="UP000034753"/>
    </source>
</evidence>